<dbReference type="Proteomes" id="UP000183987">
    <property type="component" value="Unassembled WGS sequence"/>
</dbReference>
<feature type="domain" description="DSBA-like thioredoxin" evidence="1">
    <location>
        <begin position="26"/>
        <end position="129"/>
    </location>
</feature>
<gene>
    <name evidence="2" type="ORF">SAMN05444339_11433</name>
</gene>
<evidence type="ECO:0000313" key="2">
    <source>
        <dbReference type="EMBL" id="SHF81801.1"/>
    </source>
</evidence>
<keyword evidence="3" id="KW-1185">Reference proteome</keyword>
<dbReference type="Gene3D" id="3.40.30.10">
    <property type="entry name" value="Glutaredoxin"/>
    <property type="match status" value="1"/>
</dbReference>
<dbReference type="InterPro" id="IPR001853">
    <property type="entry name" value="DSBA-like_thioredoxin_dom"/>
</dbReference>
<dbReference type="SUPFAM" id="SSF52833">
    <property type="entry name" value="Thioredoxin-like"/>
    <property type="match status" value="1"/>
</dbReference>
<sequence length="143" mass="15571">MDARLSEIERDMPDRFYIVRHELPILGDASIIASRAVLAAQRQGAYSEMYARLIRTPAVTDLAYVSQVASGIGLDIEAFQSDMQSSRTTDQLLKSKAVASLFHFIGTPAFVVGRTAFLGTVTVSLFKALIGVETDRPCDATVT</sequence>
<dbReference type="STRING" id="366533.SAMN05444339_11433"/>
<dbReference type="AlphaFoldDB" id="A0A1M5ERQ7"/>
<name>A0A1M5ERQ7_LOKAT</name>
<evidence type="ECO:0000259" key="1">
    <source>
        <dbReference type="Pfam" id="PF01323"/>
    </source>
</evidence>
<organism evidence="2 3">
    <name type="scientific">Loktanella atrilutea</name>
    <dbReference type="NCBI Taxonomy" id="366533"/>
    <lineage>
        <taxon>Bacteria</taxon>
        <taxon>Pseudomonadati</taxon>
        <taxon>Pseudomonadota</taxon>
        <taxon>Alphaproteobacteria</taxon>
        <taxon>Rhodobacterales</taxon>
        <taxon>Roseobacteraceae</taxon>
        <taxon>Loktanella</taxon>
    </lineage>
</organism>
<accession>A0A1M5ERQ7</accession>
<proteinExistence type="predicted"/>
<dbReference type="Pfam" id="PF01323">
    <property type="entry name" value="DSBA"/>
    <property type="match status" value="1"/>
</dbReference>
<dbReference type="EMBL" id="FQUE01000014">
    <property type="protein sequence ID" value="SHF81801.1"/>
    <property type="molecule type" value="Genomic_DNA"/>
</dbReference>
<dbReference type="InterPro" id="IPR036249">
    <property type="entry name" value="Thioredoxin-like_sf"/>
</dbReference>
<reference evidence="3" key="1">
    <citation type="submission" date="2016-11" db="EMBL/GenBank/DDBJ databases">
        <authorList>
            <person name="Varghese N."/>
            <person name="Submissions S."/>
        </authorList>
    </citation>
    <scope>NUCLEOTIDE SEQUENCE [LARGE SCALE GENOMIC DNA]</scope>
    <source>
        <strain evidence="3">DSM 29326</strain>
    </source>
</reference>
<dbReference type="GO" id="GO:0016491">
    <property type="term" value="F:oxidoreductase activity"/>
    <property type="evidence" value="ECO:0007669"/>
    <property type="project" value="InterPro"/>
</dbReference>
<protein>
    <submittedName>
        <fullName evidence="2">DSBA-like thioredoxin domain-containing protein</fullName>
    </submittedName>
</protein>
<evidence type="ECO:0000313" key="3">
    <source>
        <dbReference type="Proteomes" id="UP000183987"/>
    </source>
</evidence>